<evidence type="ECO:0000313" key="10">
    <source>
        <dbReference type="Proteomes" id="UP000014184"/>
    </source>
</evidence>
<dbReference type="InterPro" id="IPR001750">
    <property type="entry name" value="ND/Mrp_TM"/>
</dbReference>
<dbReference type="Pfam" id="PF00662">
    <property type="entry name" value="Proton_antipo_N"/>
    <property type="match status" value="1"/>
</dbReference>
<evidence type="ECO:0000256" key="5">
    <source>
        <dbReference type="RuleBase" id="RU000320"/>
    </source>
</evidence>
<dbReference type="RefSeq" id="WP_016189258.1">
    <property type="nucleotide sequence ID" value="NZ_AOSG01000083.1"/>
</dbReference>
<feature type="transmembrane region" description="Helical" evidence="6">
    <location>
        <begin position="160"/>
        <end position="179"/>
    </location>
</feature>
<feature type="transmembrane region" description="Helical" evidence="6">
    <location>
        <begin position="396"/>
        <end position="416"/>
    </location>
</feature>
<proteinExistence type="predicted"/>
<feature type="transmembrane region" description="Helical" evidence="6">
    <location>
        <begin position="20"/>
        <end position="40"/>
    </location>
</feature>
<feature type="transmembrane region" description="Helical" evidence="6">
    <location>
        <begin position="200"/>
        <end position="222"/>
    </location>
</feature>
<accession>A0A9P2T7E7</accession>
<dbReference type="GO" id="GO:0012505">
    <property type="term" value="C:endomembrane system"/>
    <property type="evidence" value="ECO:0007669"/>
    <property type="project" value="UniProtKB-SubCell"/>
</dbReference>
<evidence type="ECO:0000313" key="9">
    <source>
        <dbReference type="EMBL" id="EOR70149.1"/>
    </source>
</evidence>
<dbReference type="InterPro" id="IPR018393">
    <property type="entry name" value="NADHpl_OxRdtase_5_subgr"/>
</dbReference>
<evidence type="ECO:0000259" key="8">
    <source>
        <dbReference type="Pfam" id="PF00662"/>
    </source>
</evidence>
<comment type="caution">
    <text evidence="9">The sequence shown here is derived from an EMBL/GenBank/DDBJ whole genome shotgun (WGS) entry which is preliminary data.</text>
</comment>
<sequence length="648" mass="68255">MTSTLAAGGYAATTAADGGVLSYAWLMIALPLLGAAVLLLGGKRTNAWGHWLAIAAALSSFVWAVLSLGQLLGRAPEERSVTVHVYQWIKVGTFDIDLSLLIDPLSMTFALLITGVGSLIHIYSVGYMAHDENRRRFFAYLNLFVAAMLVLVLADNYAVLFLGWEGVGLASYLLIGFWQHKPAAAVAAKKAFLINRVGDIGLLVSIMLLFTTFGTVTFHPVFESVDGAGRGLMTAVGLLLLLGACGKSAQLPLQAWLLDAMEGPTPVSALIHAATMVTAGVYLIVRSGPIFEAAPTAQLVVTIVGAATLLAGAIIGCAKDDIKKALAGSTMSQIGYMTLAAGLGPIGYAAAIAHLVTHGFFKAGLFLGAGSVMHAMNDEVDMRRYGGLRTVMPVTFATFGVGYLAIIGVPFLSGWWTKEGIIQAAFDSGGLTGQILGWVTVLGAGLTAFYMSRIMFLTFFGTKRWAKDANPHESPAVMTVPMIILAIGSAALGAVLVVNYTLANFLAPVVGAPAHEFDLVHMLTSPYSLAALVLMIVGVAYAWVRYANDKVPVTAPKGNFITVAAREELYGNAINEGLFMRPGQQLTRATVAFDDHGVDGVVTGIARSVRAASENLRLTQTGFARSYALTMLFGAAVVVVTTLGVNLA</sequence>
<evidence type="ECO:0000259" key="7">
    <source>
        <dbReference type="Pfam" id="PF00361"/>
    </source>
</evidence>
<organism evidence="9 10">
    <name type="scientific">Thermobifida fusca TM51</name>
    <dbReference type="NCBI Taxonomy" id="1169414"/>
    <lineage>
        <taxon>Bacteria</taxon>
        <taxon>Bacillati</taxon>
        <taxon>Actinomycetota</taxon>
        <taxon>Actinomycetes</taxon>
        <taxon>Streptosporangiales</taxon>
        <taxon>Nocardiopsidaceae</taxon>
        <taxon>Thermobifida</taxon>
    </lineage>
</organism>
<dbReference type="Pfam" id="PF00361">
    <property type="entry name" value="Proton_antipo_M"/>
    <property type="match status" value="1"/>
</dbReference>
<reference evidence="9 10" key="1">
    <citation type="journal article" date="2013" name="Genome Announc.">
        <title>Draft Genome Sequence of the Lignocellulose Decomposer Thermobifida fusca Strain TM51.</title>
        <authorList>
            <person name="Toth A."/>
            <person name="Barna T."/>
            <person name="Nagy I."/>
            <person name="Horvath B."/>
            <person name="Nagy I."/>
            <person name="Tancsics A."/>
            <person name="Kriszt B."/>
            <person name="Baka E."/>
            <person name="Fekete C."/>
            <person name="Kukolya J."/>
        </authorList>
    </citation>
    <scope>NUCLEOTIDE SEQUENCE [LARGE SCALE GENOMIC DNA]</scope>
    <source>
        <strain evidence="9 10">TM51</strain>
    </source>
</reference>
<dbReference type="EMBL" id="AOSG01000083">
    <property type="protein sequence ID" value="EOR70149.1"/>
    <property type="molecule type" value="Genomic_DNA"/>
</dbReference>
<protein>
    <submittedName>
        <fullName evidence="9">NADH:ubiquinone oxidoreductase subunit L</fullName>
    </submittedName>
</protein>
<dbReference type="PRINTS" id="PR01434">
    <property type="entry name" value="NADHDHGNASE5"/>
</dbReference>
<dbReference type="Proteomes" id="UP000014184">
    <property type="component" value="Unassembled WGS sequence"/>
</dbReference>
<dbReference type="PRINTS" id="PR01435">
    <property type="entry name" value="NPOXDRDTASE5"/>
</dbReference>
<dbReference type="Gene3D" id="1.20.5.2700">
    <property type="match status" value="1"/>
</dbReference>
<dbReference type="GO" id="GO:0003954">
    <property type="term" value="F:NADH dehydrogenase activity"/>
    <property type="evidence" value="ECO:0007669"/>
    <property type="project" value="TreeGrafter"/>
</dbReference>
<dbReference type="GO" id="GO:0016020">
    <property type="term" value="C:membrane"/>
    <property type="evidence" value="ECO:0007669"/>
    <property type="project" value="UniProtKB-SubCell"/>
</dbReference>
<feature type="transmembrane region" description="Helical" evidence="6">
    <location>
        <begin position="105"/>
        <end position="125"/>
    </location>
</feature>
<gene>
    <name evidence="9" type="ORF">TM51_13825</name>
</gene>
<dbReference type="NCBIfam" id="NF005141">
    <property type="entry name" value="PRK06590.1"/>
    <property type="match status" value="1"/>
</dbReference>
<keyword evidence="10" id="KW-1185">Reference proteome</keyword>
<feature type="transmembrane region" description="Helical" evidence="6">
    <location>
        <begin position="359"/>
        <end position="376"/>
    </location>
</feature>
<feature type="transmembrane region" description="Helical" evidence="6">
    <location>
        <begin position="334"/>
        <end position="353"/>
    </location>
</feature>
<comment type="subcellular location">
    <subcellularLocation>
        <location evidence="1">Endomembrane system</location>
        <topology evidence="1">Multi-pass membrane protein</topology>
    </subcellularLocation>
    <subcellularLocation>
        <location evidence="5">Membrane</location>
        <topology evidence="5">Multi-pass membrane protein</topology>
    </subcellularLocation>
</comment>
<dbReference type="NCBIfam" id="TIGR01974">
    <property type="entry name" value="NDH_I_L"/>
    <property type="match status" value="1"/>
</dbReference>
<dbReference type="PANTHER" id="PTHR42829:SF2">
    <property type="entry name" value="NADH-UBIQUINONE OXIDOREDUCTASE CHAIN 5"/>
    <property type="match status" value="1"/>
</dbReference>
<feature type="transmembrane region" description="Helical" evidence="6">
    <location>
        <begin position="228"/>
        <end position="246"/>
    </location>
</feature>
<feature type="transmembrane region" description="Helical" evidence="6">
    <location>
        <begin position="627"/>
        <end position="647"/>
    </location>
</feature>
<evidence type="ECO:0000256" key="4">
    <source>
        <dbReference type="ARBA" id="ARBA00023136"/>
    </source>
</evidence>
<feature type="transmembrane region" description="Helical" evidence="6">
    <location>
        <begin position="52"/>
        <end position="72"/>
    </location>
</feature>
<dbReference type="GO" id="GO:0042773">
    <property type="term" value="P:ATP synthesis coupled electron transport"/>
    <property type="evidence" value="ECO:0007669"/>
    <property type="project" value="InterPro"/>
</dbReference>
<keyword evidence="4 6" id="KW-0472">Membrane</keyword>
<feature type="transmembrane region" description="Helical" evidence="6">
    <location>
        <begin position="527"/>
        <end position="544"/>
    </location>
</feature>
<feature type="transmembrane region" description="Helical" evidence="6">
    <location>
        <begin position="436"/>
        <end position="461"/>
    </location>
</feature>
<keyword evidence="3 6" id="KW-1133">Transmembrane helix</keyword>
<feature type="domain" description="NADH:quinone oxidoreductase/Mrp antiporter transmembrane" evidence="7">
    <location>
        <begin position="154"/>
        <end position="440"/>
    </location>
</feature>
<evidence type="ECO:0000256" key="2">
    <source>
        <dbReference type="ARBA" id="ARBA00022692"/>
    </source>
</evidence>
<name>A0A9P2T7E7_THEFU</name>
<dbReference type="InterPro" id="IPR003945">
    <property type="entry name" value="NU5C-like"/>
</dbReference>
<evidence type="ECO:0000256" key="1">
    <source>
        <dbReference type="ARBA" id="ARBA00004127"/>
    </source>
</evidence>
<feature type="transmembrane region" description="Helical" evidence="6">
    <location>
        <begin position="267"/>
        <end position="285"/>
    </location>
</feature>
<dbReference type="AlphaFoldDB" id="A0A9P2T7E7"/>
<feature type="transmembrane region" description="Helical" evidence="6">
    <location>
        <begin position="482"/>
        <end position="507"/>
    </location>
</feature>
<evidence type="ECO:0000256" key="6">
    <source>
        <dbReference type="SAM" id="Phobius"/>
    </source>
</evidence>
<keyword evidence="2 5" id="KW-0812">Transmembrane</keyword>
<feature type="transmembrane region" description="Helical" evidence="6">
    <location>
        <begin position="297"/>
        <end position="318"/>
    </location>
</feature>
<feature type="transmembrane region" description="Helical" evidence="6">
    <location>
        <begin position="137"/>
        <end position="154"/>
    </location>
</feature>
<dbReference type="InterPro" id="IPR001516">
    <property type="entry name" value="Proton_antipo_N"/>
</dbReference>
<dbReference type="GO" id="GO:0008137">
    <property type="term" value="F:NADH dehydrogenase (ubiquinone) activity"/>
    <property type="evidence" value="ECO:0007669"/>
    <property type="project" value="InterPro"/>
</dbReference>
<evidence type="ECO:0000256" key="3">
    <source>
        <dbReference type="ARBA" id="ARBA00022989"/>
    </source>
</evidence>
<dbReference type="PANTHER" id="PTHR42829">
    <property type="entry name" value="NADH-UBIQUINONE OXIDOREDUCTASE CHAIN 5"/>
    <property type="match status" value="1"/>
</dbReference>
<feature type="domain" description="NADH-Ubiquinone oxidoreductase (complex I) chain 5 N-terminal" evidence="8">
    <location>
        <begin position="88"/>
        <end position="138"/>
    </location>
</feature>
<dbReference type="GO" id="GO:0015990">
    <property type="term" value="P:electron transport coupled proton transport"/>
    <property type="evidence" value="ECO:0007669"/>
    <property type="project" value="TreeGrafter"/>
</dbReference>